<evidence type="ECO:0000256" key="1">
    <source>
        <dbReference type="SAM" id="Phobius"/>
    </source>
</evidence>
<dbReference type="Proteomes" id="UP000292958">
    <property type="component" value="Unassembled WGS sequence"/>
</dbReference>
<feature type="transmembrane region" description="Helical" evidence="1">
    <location>
        <begin position="130"/>
        <end position="147"/>
    </location>
</feature>
<protein>
    <submittedName>
        <fullName evidence="2">Uncharacterized protein DUF1772</fullName>
    </submittedName>
</protein>
<dbReference type="InterPro" id="IPR013901">
    <property type="entry name" value="Anthrone_oxy"/>
</dbReference>
<feature type="transmembrane region" description="Helical" evidence="1">
    <location>
        <begin position="6"/>
        <end position="29"/>
    </location>
</feature>
<name>A0A4Q7YUK6_9BACT</name>
<reference evidence="2 3" key="1">
    <citation type="submission" date="2019-02" db="EMBL/GenBank/DDBJ databases">
        <title>Genomic Encyclopedia of Archaeal and Bacterial Type Strains, Phase II (KMG-II): from individual species to whole genera.</title>
        <authorList>
            <person name="Goeker M."/>
        </authorList>
    </citation>
    <scope>NUCLEOTIDE SEQUENCE [LARGE SCALE GENOMIC DNA]</scope>
    <source>
        <strain evidence="2 3">DSM 18101</strain>
    </source>
</reference>
<keyword evidence="1" id="KW-1133">Transmembrane helix</keyword>
<dbReference type="EMBL" id="SHKW01000001">
    <property type="protein sequence ID" value="RZU41300.1"/>
    <property type="molecule type" value="Genomic_DNA"/>
</dbReference>
<keyword evidence="1" id="KW-0472">Membrane</keyword>
<feature type="transmembrane region" description="Helical" evidence="1">
    <location>
        <begin position="77"/>
        <end position="99"/>
    </location>
</feature>
<keyword evidence="3" id="KW-1185">Reference proteome</keyword>
<keyword evidence="1" id="KW-0812">Transmembrane</keyword>
<dbReference type="RefSeq" id="WP_130419238.1">
    <property type="nucleotide sequence ID" value="NZ_SHKW01000001.1"/>
</dbReference>
<gene>
    <name evidence="2" type="ORF">BDD14_2811</name>
</gene>
<dbReference type="OrthoDB" id="119926at2"/>
<accession>A0A4Q7YUK6</accession>
<sequence>MHLIDILTIVLAGLMVGNELTVSLFINPVMWKLDAGAQAKALSLFAGILGRVMPFWYGLCLILFLIEAVVHRGEPGFYPLVAASILWAAIIVFTIVWLVPINNRVAALAEGAPLERWLPEHRRWDRLHRVRILLLLVALVLATHALLQCGR</sequence>
<feature type="transmembrane region" description="Helical" evidence="1">
    <location>
        <begin position="41"/>
        <end position="65"/>
    </location>
</feature>
<evidence type="ECO:0000313" key="2">
    <source>
        <dbReference type="EMBL" id="RZU41300.1"/>
    </source>
</evidence>
<dbReference type="AlphaFoldDB" id="A0A4Q7YUK6"/>
<proteinExistence type="predicted"/>
<evidence type="ECO:0000313" key="3">
    <source>
        <dbReference type="Proteomes" id="UP000292958"/>
    </source>
</evidence>
<comment type="caution">
    <text evidence="2">The sequence shown here is derived from an EMBL/GenBank/DDBJ whole genome shotgun (WGS) entry which is preliminary data.</text>
</comment>
<organism evidence="2 3">
    <name type="scientific">Edaphobacter modestus</name>
    <dbReference type="NCBI Taxonomy" id="388466"/>
    <lineage>
        <taxon>Bacteria</taxon>
        <taxon>Pseudomonadati</taxon>
        <taxon>Acidobacteriota</taxon>
        <taxon>Terriglobia</taxon>
        <taxon>Terriglobales</taxon>
        <taxon>Acidobacteriaceae</taxon>
        <taxon>Edaphobacter</taxon>
    </lineage>
</organism>
<dbReference type="Pfam" id="PF08592">
    <property type="entry name" value="Anthrone_oxy"/>
    <property type="match status" value="1"/>
</dbReference>